<proteinExistence type="predicted"/>
<dbReference type="RefSeq" id="WP_037282324.1">
    <property type="nucleotide sequence ID" value="NZ_KK073875.1"/>
</dbReference>
<dbReference type="HOGENOM" id="CLU_149313_0_0_9"/>
<dbReference type="Proteomes" id="UP000053380">
    <property type="component" value="Unassembled WGS sequence"/>
</dbReference>
<gene>
    <name evidence="3" type="ORF">SacsacDRAFT_0075</name>
</gene>
<feature type="transmembrane region" description="Helical" evidence="2">
    <location>
        <begin position="36"/>
        <end position="54"/>
    </location>
</feature>
<feature type="region of interest" description="Disordered" evidence="1">
    <location>
        <begin position="60"/>
        <end position="138"/>
    </location>
</feature>
<evidence type="ECO:0000256" key="2">
    <source>
        <dbReference type="SAM" id="Phobius"/>
    </source>
</evidence>
<keyword evidence="2" id="KW-0812">Transmembrane</keyword>
<feature type="compositionally biased region" description="Basic and acidic residues" evidence="1">
    <location>
        <begin position="100"/>
        <end position="116"/>
    </location>
</feature>
<evidence type="ECO:0000313" key="4">
    <source>
        <dbReference type="Proteomes" id="UP000053380"/>
    </source>
</evidence>
<dbReference type="AlphaFoldDB" id="A0A010YSD0"/>
<dbReference type="EMBL" id="JFBU01000001">
    <property type="protein sequence ID" value="EXG83110.1"/>
    <property type="molecule type" value="Genomic_DNA"/>
</dbReference>
<keyword evidence="2" id="KW-0472">Membrane</keyword>
<comment type="caution">
    <text evidence="3">The sequence shown here is derived from an EMBL/GenBank/DDBJ whole genome shotgun (WGS) entry which is preliminary data.</text>
</comment>
<keyword evidence="2" id="KW-1133">Transmembrane helix</keyword>
<feature type="transmembrane region" description="Helical" evidence="2">
    <location>
        <begin position="7"/>
        <end position="24"/>
    </location>
</feature>
<keyword evidence="4" id="KW-1185">Reference proteome</keyword>
<reference evidence="3 4" key="1">
    <citation type="submission" date="2013-07" db="EMBL/GenBank/DDBJ databases">
        <authorList>
            <consortium name="DOE Joint Genome Institute"/>
            <person name="Anderson I."/>
            <person name="Huntemann M."/>
            <person name="Han J."/>
            <person name="Chen A."/>
            <person name="Kyrpides N."/>
            <person name="Mavromatis K."/>
            <person name="Markowitz V."/>
            <person name="Palaniappan K."/>
            <person name="Ivanova N."/>
            <person name="Schaumberg A."/>
            <person name="Pati A."/>
            <person name="Liolios K."/>
            <person name="Nordberg H.P."/>
            <person name="Cantor M.N."/>
            <person name="Hua S.X."/>
            <person name="Woyke T."/>
        </authorList>
    </citation>
    <scope>NUCLEOTIDE SEQUENCE [LARGE SCALE GENOMIC DNA]</scope>
    <source>
        <strain evidence="3 4">DSM 19268</strain>
    </source>
</reference>
<evidence type="ECO:0000313" key="3">
    <source>
        <dbReference type="EMBL" id="EXG83110.1"/>
    </source>
</evidence>
<evidence type="ECO:0000256" key="1">
    <source>
        <dbReference type="SAM" id="MobiDB-lite"/>
    </source>
</evidence>
<name>A0A010YSD0_9BACL</name>
<protein>
    <submittedName>
        <fullName evidence="3">Uncharacterized protein</fullName>
    </submittedName>
</protein>
<accession>A0A010YSD0</accession>
<dbReference type="OrthoDB" id="2476549at2"/>
<organism evidence="3 4">
    <name type="scientific">Saccharibacillus sacchari DSM 19268</name>
    <dbReference type="NCBI Taxonomy" id="915437"/>
    <lineage>
        <taxon>Bacteria</taxon>
        <taxon>Bacillati</taxon>
        <taxon>Bacillota</taxon>
        <taxon>Bacilli</taxon>
        <taxon>Bacillales</taxon>
        <taxon>Paenibacillaceae</taxon>
        <taxon>Saccharibacillus</taxon>
    </lineage>
</organism>
<dbReference type="PATRIC" id="fig|915437.3.peg.76"/>
<sequence>MKGTIRVNLIFALIGFVITFLFAVRTNLPVTSLIRGGIGAAVWFLLAFLFRVVLGALEPLPKDKEGSGSSEPGAALDDDVRGARLDLVTPDESDQLNDLLKPDADKARVTEERTGQMDDFQPLNPPKLVSTKEKDPEELAKAVRHLTEDEGGR</sequence>